<dbReference type="PROSITE" id="PS51123">
    <property type="entry name" value="OMPA_2"/>
    <property type="match status" value="1"/>
</dbReference>
<evidence type="ECO:0000256" key="3">
    <source>
        <dbReference type="ARBA" id="ARBA00023237"/>
    </source>
</evidence>
<organism evidence="6 7">
    <name type="scientific">candidate division TA06 bacterium B3_TA06</name>
    <dbReference type="NCBI Taxonomy" id="2012487"/>
    <lineage>
        <taxon>Bacteria</taxon>
        <taxon>Bacteria division TA06</taxon>
    </lineage>
</organism>
<accession>A0A532VA30</accession>
<dbReference type="CDD" id="cd07185">
    <property type="entry name" value="OmpA_C-like"/>
    <property type="match status" value="1"/>
</dbReference>
<dbReference type="PANTHER" id="PTHR30329:SF21">
    <property type="entry name" value="LIPOPROTEIN YIAD-RELATED"/>
    <property type="match status" value="1"/>
</dbReference>
<dbReference type="Pfam" id="PF00691">
    <property type="entry name" value="OmpA"/>
    <property type="match status" value="1"/>
</dbReference>
<dbReference type="Proteomes" id="UP000317778">
    <property type="component" value="Unassembled WGS sequence"/>
</dbReference>
<name>A0A532VA30_UNCT6</name>
<dbReference type="GO" id="GO:0009279">
    <property type="term" value="C:cell outer membrane"/>
    <property type="evidence" value="ECO:0007669"/>
    <property type="project" value="UniProtKB-SubCell"/>
</dbReference>
<dbReference type="InterPro" id="IPR050330">
    <property type="entry name" value="Bact_OuterMem_StrucFunc"/>
</dbReference>
<evidence type="ECO:0000259" key="5">
    <source>
        <dbReference type="PROSITE" id="PS51123"/>
    </source>
</evidence>
<dbReference type="SUPFAM" id="SSF103088">
    <property type="entry name" value="OmpA-like"/>
    <property type="match status" value="1"/>
</dbReference>
<dbReference type="AlphaFoldDB" id="A0A532VA30"/>
<evidence type="ECO:0000313" key="6">
    <source>
        <dbReference type="EMBL" id="TKJ44049.1"/>
    </source>
</evidence>
<dbReference type="Gene3D" id="3.30.1330.60">
    <property type="entry name" value="OmpA-like domain"/>
    <property type="match status" value="1"/>
</dbReference>
<keyword evidence="3" id="KW-0998">Cell outer membrane</keyword>
<evidence type="ECO:0000256" key="1">
    <source>
        <dbReference type="ARBA" id="ARBA00004442"/>
    </source>
</evidence>
<sequence length="126" mass="13545">MPLAVTISMLRSDARIRISGIYFPSGSAVIPASSYPAIDEAVRVLQGNPDICIEIQGHTDSQGSAEGNFLLSQRRAEAVRGYLIRAHGIPAGRLLARGYGESMPVESNDTEAGRAQNRRVELVVLP</sequence>
<dbReference type="InterPro" id="IPR006665">
    <property type="entry name" value="OmpA-like"/>
</dbReference>
<proteinExistence type="predicted"/>
<gene>
    <name evidence="6" type="ORF">CEE36_01940</name>
</gene>
<reference evidence="6 7" key="1">
    <citation type="submission" date="2017-06" db="EMBL/GenBank/DDBJ databases">
        <title>Novel microbial phyla capable of carbon fixation and sulfur reduction in deep-sea sediments.</title>
        <authorList>
            <person name="Huang J."/>
            <person name="Baker B."/>
            <person name="Wang Y."/>
        </authorList>
    </citation>
    <scope>NUCLEOTIDE SEQUENCE [LARGE SCALE GENOMIC DNA]</scope>
    <source>
        <strain evidence="6">B3_TA06</strain>
    </source>
</reference>
<dbReference type="InterPro" id="IPR006664">
    <property type="entry name" value="OMP_bac"/>
</dbReference>
<dbReference type="PANTHER" id="PTHR30329">
    <property type="entry name" value="STATOR ELEMENT OF FLAGELLAR MOTOR COMPLEX"/>
    <property type="match status" value="1"/>
</dbReference>
<comment type="caution">
    <text evidence="6">The sequence shown here is derived from an EMBL/GenBank/DDBJ whole genome shotgun (WGS) entry which is preliminary data.</text>
</comment>
<dbReference type="InterPro" id="IPR036737">
    <property type="entry name" value="OmpA-like_sf"/>
</dbReference>
<evidence type="ECO:0000256" key="2">
    <source>
        <dbReference type="ARBA" id="ARBA00023136"/>
    </source>
</evidence>
<dbReference type="PRINTS" id="PR01021">
    <property type="entry name" value="OMPADOMAIN"/>
</dbReference>
<comment type="subcellular location">
    <subcellularLocation>
        <location evidence="1">Cell outer membrane</location>
    </subcellularLocation>
</comment>
<dbReference type="EMBL" id="NJBO01000002">
    <property type="protein sequence ID" value="TKJ44049.1"/>
    <property type="molecule type" value="Genomic_DNA"/>
</dbReference>
<protein>
    <recommendedName>
        <fullName evidence="5">OmpA-like domain-containing protein</fullName>
    </recommendedName>
</protein>
<keyword evidence="2 4" id="KW-0472">Membrane</keyword>
<feature type="domain" description="OmpA-like" evidence="5">
    <location>
        <begin position="10"/>
        <end position="126"/>
    </location>
</feature>
<evidence type="ECO:0000256" key="4">
    <source>
        <dbReference type="PROSITE-ProRule" id="PRU00473"/>
    </source>
</evidence>
<evidence type="ECO:0000313" key="7">
    <source>
        <dbReference type="Proteomes" id="UP000317778"/>
    </source>
</evidence>